<accession>A0A0F9IVP2</accession>
<comment type="caution">
    <text evidence="1">The sequence shown here is derived from an EMBL/GenBank/DDBJ whole genome shotgun (WGS) entry which is preliminary data.</text>
</comment>
<evidence type="ECO:0008006" key="2">
    <source>
        <dbReference type="Google" id="ProtNLM"/>
    </source>
</evidence>
<protein>
    <recommendedName>
        <fullName evidence="2">VRR-NUC domain-containing protein</fullName>
    </recommendedName>
</protein>
<reference evidence="1" key="1">
    <citation type="journal article" date="2015" name="Nature">
        <title>Complex archaea that bridge the gap between prokaryotes and eukaryotes.</title>
        <authorList>
            <person name="Spang A."/>
            <person name="Saw J.H."/>
            <person name="Jorgensen S.L."/>
            <person name="Zaremba-Niedzwiedzka K."/>
            <person name="Martijn J."/>
            <person name="Lind A.E."/>
            <person name="van Eijk R."/>
            <person name="Schleper C."/>
            <person name="Guy L."/>
            <person name="Ettema T.J."/>
        </authorList>
    </citation>
    <scope>NUCLEOTIDE SEQUENCE</scope>
</reference>
<dbReference type="AlphaFoldDB" id="A0A0F9IVP2"/>
<sequence length="194" mass="22285">MVKAIRWTPDQVADYVTHKYPRANHRPLRRSGYQTSKLEQQEQFWFVDWCETQHILHTAGDGRRIQICLVDILVAYPAGAYLQGHKKQRAMQWALLRNMGCKKGAADLVLYYVTKQYGALHIEMKRRRDQFRSGGEISRAVTAVQSDHLQLMRRIGHKTCVAFGWVEAARHVCEYLGWNASDRGLAADAGRNAT</sequence>
<organism evidence="1">
    <name type="scientific">marine sediment metagenome</name>
    <dbReference type="NCBI Taxonomy" id="412755"/>
    <lineage>
        <taxon>unclassified sequences</taxon>
        <taxon>metagenomes</taxon>
        <taxon>ecological metagenomes</taxon>
    </lineage>
</organism>
<proteinExistence type="predicted"/>
<dbReference type="GO" id="GO:0003676">
    <property type="term" value="F:nucleic acid binding"/>
    <property type="evidence" value="ECO:0007669"/>
    <property type="project" value="InterPro"/>
</dbReference>
<dbReference type="EMBL" id="LAZR01011481">
    <property type="protein sequence ID" value="KKM61454.1"/>
    <property type="molecule type" value="Genomic_DNA"/>
</dbReference>
<name>A0A0F9IVP2_9ZZZZ</name>
<gene>
    <name evidence="1" type="ORF">LCGC14_1531600</name>
</gene>
<dbReference type="Gene3D" id="3.40.1350.10">
    <property type="match status" value="1"/>
</dbReference>
<dbReference type="InterPro" id="IPR011856">
    <property type="entry name" value="tRNA_endonuc-like_dom_sf"/>
</dbReference>
<evidence type="ECO:0000313" key="1">
    <source>
        <dbReference type="EMBL" id="KKM61454.1"/>
    </source>
</evidence>